<sequence length="188" mass="21141">MAKKGRSTSQIKWLVIPLILIGLVAAFVFFKGNTETKPSESTAYRVYQNSEIGFSISYPESWELRSDTQAFENGDIVSFNKTGPTQKAQTEITDGARLSIAIPFAINTDLKSWLKDNFSNEAKFSQMTFGGVTFEQVNECYIGCFIYFYTLKDGKVFGMATFAAGDDSYKMVYENALLTMLKSFKFDN</sequence>
<evidence type="ECO:0000313" key="2">
    <source>
        <dbReference type="EMBL" id="KKS87340.1"/>
    </source>
</evidence>
<keyword evidence="1" id="KW-1133">Transmembrane helix</keyword>
<dbReference type="STRING" id="1618446.UV61_C0002G0061"/>
<proteinExistence type="predicted"/>
<dbReference type="Proteomes" id="UP000034050">
    <property type="component" value="Unassembled WGS sequence"/>
</dbReference>
<dbReference type="AlphaFoldDB" id="A0A0G1CNJ4"/>
<keyword evidence="1" id="KW-0812">Transmembrane</keyword>
<evidence type="ECO:0000313" key="3">
    <source>
        <dbReference type="Proteomes" id="UP000034050"/>
    </source>
</evidence>
<organism evidence="2 3">
    <name type="scientific">Candidatus Gottesmanbacteria bacterium GW2011_GWB1_43_11</name>
    <dbReference type="NCBI Taxonomy" id="1618446"/>
    <lineage>
        <taxon>Bacteria</taxon>
        <taxon>Candidatus Gottesmaniibacteriota</taxon>
    </lineage>
</organism>
<gene>
    <name evidence="2" type="ORF">UV61_C0002G0061</name>
</gene>
<evidence type="ECO:0000256" key="1">
    <source>
        <dbReference type="SAM" id="Phobius"/>
    </source>
</evidence>
<reference evidence="2 3" key="1">
    <citation type="journal article" date="2015" name="Nature">
        <title>rRNA introns, odd ribosomes, and small enigmatic genomes across a large radiation of phyla.</title>
        <authorList>
            <person name="Brown C.T."/>
            <person name="Hug L.A."/>
            <person name="Thomas B.C."/>
            <person name="Sharon I."/>
            <person name="Castelle C.J."/>
            <person name="Singh A."/>
            <person name="Wilkins M.J."/>
            <person name="Williams K.H."/>
            <person name="Banfield J.F."/>
        </authorList>
    </citation>
    <scope>NUCLEOTIDE SEQUENCE [LARGE SCALE GENOMIC DNA]</scope>
</reference>
<protein>
    <recommendedName>
        <fullName evidence="4">PsbP C-terminal domain-containing protein</fullName>
    </recommendedName>
</protein>
<keyword evidence="1" id="KW-0472">Membrane</keyword>
<comment type="caution">
    <text evidence="2">The sequence shown here is derived from an EMBL/GenBank/DDBJ whole genome shotgun (WGS) entry which is preliminary data.</text>
</comment>
<accession>A0A0G1CNJ4</accession>
<name>A0A0G1CNJ4_9BACT</name>
<feature type="transmembrane region" description="Helical" evidence="1">
    <location>
        <begin position="12"/>
        <end position="30"/>
    </location>
</feature>
<evidence type="ECO:0008006" key="4">
    <source>
        <dbReference type="Google" id="ProtNLM"/>
    </source>
</evidence>
<dbReference type="EMBL" id="LCFD01000002">
    <property type="protein sequence ID" value="KKS87340.1"/>
    <property type="molecule type" value="Genomic_DNA"/>
</dbReference>